<gene>
    <name evidence="2" type="ORF">FC83_GL001952</name>
</gene>
<evidence type="ECO:0000313" key="2">
    <source>
        <dbReference type="EMBL" id="KRM34815.1"/>
    </source>
</evidence>
<dbReference type="InterPro" id="IPR002560">
    <property type="entry name" value="Transposase_DDE"/>
</dbReference>
<dbReference type="InterPro" id="IPR047951">
    <property type="entry name" value="Transpos_ISL3"/>
</dbReference>
<dbReference type="PATRIC" id="fig|1423734.3.peg.1975"/>
<dbReference type="EMBL" id="AZGA01000020">
    <property type="protein sequence ID" value="KRM34815.1"/>
    <property type="molecule type" value="Genomic_DNA"/>
</dbReference>
<protein>
    <submittedName>
        <fullName evidence="2">IS1181 transposase</fullName>
    </submittedName>
</protein>
<keyword evidence="3" id="KW-1185">Reference proteome</keyword>
<dbReference type="RefSeq" id="WP_035451113.1">
    <property type="nucleotide sequence ID" value="NZ_AZGA01000020.1"/>
</dbReference>
<evidence type="ECO:0000313" key="3">
    <source>
        <dbReference type="Proteomes" id="UP000051236"/>
    </source>
</evidence>
<reference evidence="2 3" key="1">
    <citation type="journal article" date="2015" name="Genome Announc.">
        <title>Expanding the biotechnology potential of lactobacilli through comparative genomics of 213 strains and associated genera.</title>
        <authorList>
            <person name="Sun Z."/>
            <person name="Harris H.M."/>
            <person name="McCann A."/>
            <person name="Guo C."/>
            <person name="Argimon S."/>
            <person name="Zhang W."/>
            <person name="Yang X."/>
            <person name="Jeffery I.B."/>
            <person name="Cooney J.C."/>
            <person name="Kagawa T.F."/>
            <person name="Liu W."/>
            <person name="Song Y."/>
            <person name="Salvetti E."/>
            <person name="Wrobel A."/>
            <person name="Rasinkangas P."/>
            <person name="Parkhill J."/>
            <person name="Rea M.C."/>
            <person name="O'Sullivan O."/>
            <person name="Ritari J."/>
            <person name="Douillard F.P."/>
            <person name="Paul Ross R."/>
            <person name="Yang R."/>
            <person name="Briner A.E."/>
            <person name="Felis G.E."/>
            <person name="de Vos W.M."/>
            <person name="Barrangou R."/>
            <person name="Klaenhammer T.R."/>
            <person name="Caufield P.W."/>
            <person name="Cui Y."/>
            <person name="Zhang H."/>
            <person name="O'Toole P.W."/>
        </authorList>
    </citation>
    <scope>NUCLEOTIDE SEQUENCE [LARGE SCALE GENOMIC DNA]</scope>
    <source>
        <strain evidence="2 3">DSM 18527</strain>
    </source>
</reference>
<dbReference type="NCBIfam" id="NF033550">
    <property type="entry name" value="transpos_ISL3"/>
    <property type="match status" value="1"/>
</dbReference>
<dbReference type="STRING" id="1423734.FC83_GL001952"/>
<sequence length="228" mass="27051">MCRLVKISRAAYYKWLNHEPSKRQKVKTIVVDLNAAYISFIPKVFPNAQVIVDRFHIVNMVNRALNTTRKQLMKKYKHSSREYKVLKSYWRLFLKDSGKLEATKPMYQIHLGYYETQVNLIHNALELDPAFKETYWTYQQVLHAVHTRDSNLLKQTLNDYRPLHNEMDTTISTLKKNWSALLNSCRYDYSNGPLEGLNGKIKKIKKTSYGYRNFDNFKLRIYLECKVA</sequence>
<dbReference type="PANTHER" id="PTHR33498">
    <property type="entry name" value="TRANSPOSASE FOR INSERTION SEQUENCE ELEMENT IS1557"/>
    <property type="match status" value="1"/>
</dbReference>
<feature type="domain" description="Transposase IS204/IS1001/IS1096/IS1165 DDE" evidence="1">
    <location>
        <begin position="13"/>
        <end position="221"/>
    </location>
</feature>
<evidence type="ECO:0000259" key="1">
    <source>
        <dbReference type="Pfam" id="PF01610"/>
    </source>
</evidence>
<proteinExistence type="predicted"/>
<dbReference type="PANTHER" id="PTHR33498:SF1">
    <property type="entry name" value="TRANSPOSASE FOR INSERTION SEQUENCE ELEMENT IS1557"/>
    <property type="match status" value="1"/>
</dbReference>
<dbReference type="Pfam" id="PF01610">
    <property type="entry name" value="DDE_Tnp_ISL3"/>
    <property type="match status" value="1"/>
</dbReference>
<comment type="caution">
    <text evidence="2">The sequence shown here is derived from an EMBL/GenBank/DDBJ whole genome shotgun (WGS) entry which is preliminary data.</text>
</comment>
<dbReference type="eggNOG" id="COG3464">
    <property type="taxonomic scope" value="Bacteria"/>
</dbReference>
<dbReference type="OrthoDB" id="6197054at2"/>
<name>X0QJ89_9LACO</name>
<organism evidence="2 3">
    <name type="scientific">Agrilactobacillus composti DSM 18527 = JCM 14202</name>
    <dbReference type="NCBI Taxonomy" id="1423734"/>
    <lineage>
        <taxon>Bacteria</taxon>
        <taxon>Bacillati</taxon>
        <taxon>Bacillota</taxon>
        <taxon>Bacilli</taxon>
        <taxon>Lactobacillales</taxon>
        <taxon>Lactobacillaceae</taxon>
        <taxon>Agrilactobacillus</taxon>
    </lineage>
</organism>
<accession>X0QJ89</accession>
<dbReference type="Proteomes" id="UP000051236">
    <property type="component" value="Unassembled WGS sequence"/>
</dbReference>
<dbReference type="AlphaFoldDB" id="X0QJ89"/>